<dbReference type="GO" id="GO:0005524">
    <property type="term" value="F:ATP binding"/>
    <property type="evidence" value="ECO:0007669"/>
    <property type="project" value="UniProtKB-KW"/>
</dbReference>
<evidence type="ECO:0000256" key="5">
    <source>
        <dbReference type="ARBA" id="ARBA00022840"/>
    </source>
</evidence>
<dbReference type="InterPro" id="IPR050494">
    <property type="entry name" value="Ser_Thr_dual-spec_kinase"/>
</dbReference>
<keyword evidence="3" id="KW-0547">Nucleotide-binding</keyword>
<dbReference type="Proteomes" id="UP000770661">
    <property type="component" value="Unassembled WGS sequence"/>
</dbReference>
<keyword evidence="2" id="KW-0808">Transferase</keyword>
<evidence type="ECO:0000313" key="7">
    <source>
        <dbReference type="EMBL" id="KAG0717748.1"/>
    </source>
</evidence>
<comment type="caution">
    <text evidence="7">The sequence shown here is derived from an EMBL/GenBank/DDBJ whole genome shotgun (WGS) entry which is preliminary data.</text>
</comment>
<dbReference type="PROSITE" id="PS50011">
    <property type="entry name" value="PROTEIN_KINASE_DOM"/>
    <property type="match status" value="1"/>
</dbReference>
<dbReference type="Gene3D" id="1.10.510.10">
    <property type="entry name" value="Transferase(Phosphotransferase) domain 1"/>
    <property type="match status" value="1"/>
</dbReference>
<gene>
    <name evidence="7" type="primary">PRPF4B</name>
    <name evidence="7" type="ORF">GWK47_053816</name>
</gene>
<name>A0A8J4Y0B3_CHIOP</name>
<reference evidence="7" key="1">
    <citation type="submission" date="2020-07" db="EMBL/GenBank/DDBJ databases">
        <title>The High-quality genome of the commercially important snow crab, Chionoecetes opilio.</title>
        <authorList>
            <person name="Jeong J.-H."/>
            <person name="Ryu S."/>
        </authorList>
    </citation>
    <scope>NUCLEOTIDE SEQUENCE</scope>
    <source>
        <strain evidence="7">MADBK_172401_WGS</strain>
        <tissue evidence="7">Digestive gland</tissue>
    </source>
</reference>
<dbReference type="GO" id="GO:0004674">
    <property type="term" value="F:protein serine/threonine kinase activity"/>
    <property type="evidence" value="ECO:0007669"/>
    <property type="project" value="UniProtKB-KW"/>
</dbReference>
<evidence type="ECO:0000313" key="8">
    <source>
        <dbReference type="Proteomes" id="UP000770661"/>
    </source>
</evidence>
<organism evidence="7 8">
    <name type="scientific">Chionoecetes opilio</name>
    <name type="common">Atlantic snow crab</name>
    <name type="synonym">Cancer opilio</name>
    <dbReference type="NCBI Taxonomy" id="41210"/>
    <lineage>
        <taxon>Eukaryota</taxon>
        <taxon>Metazoa</taxon>
        <taxon>Ecdysozoa</taxon>
        <taxon>Arthropoda</taxon>
        <taxon>Crustacea</taxon>
        <taxon>Multicrustacea</taxon>
        <taxon>Malacostraca</taxon>
        <taxon>Eumalacostraca</taxon>
        <taxon>Eucarida</taxon>
        <taxon>Decapoda</taxon>
        <taxon>Pleocyemata</taxon>
        <taxon>Brachyura</taxon>
        <taxon>Eubrachyura</taxon>
        <taxon>Majoidea</taxon>
        <taxon>Majidae</taxon>
        <taxon>Chionoecetes</taxon>
    </lineage>
</organism>
<dbReference type="Pfam" id="PF00069">
    <property type="entry name" value="Pkinase"/>
    <property type="match status" value="1"/>
</dbReference>
<dbReference type="EMBL" id="JACEEZ010017146">
    <property type="protein sequence ID" value="KAG0717748.1"/>
    <property type="molecule type" value="Genomic_DNA"/>
</dbReference>
<evidence type="ECO:0000256" key="3">
    <source>
        <dbReference type="ARBA" id="ARBA00022741"/>
    </source>
</evidence>
<dbReference type="SUPFAM" id="SSF56112">
    <property type="entry name" value="Protein kinase-like (PK-like)"/>
    <property type="match status" value="1"/>
</dbReference>
<dbReference type="AlphaFoldDB" id="A0A8J4Y0B3"/>
<dbReference type="PANTHER" id="PTHR24058">
    <property type="entry name" value="DUAL SPECIFICITY PROTEIN KINASE"/>
    <property type="match status" value="1"/>
</dbReference>
<keyword evidence="4 7" id="KW-0418">Kinase</keyword>
<sequence length="144" mass="16775">MTYDFGIDLWSAACTIYELYTGKIMYPGKTNNQMLKLFMDLKGKMPNKVIRKGAFKDQHFDASCNFLVQDVDRVTEREKIVVIATINPIRNLQHEMLGDANLPEDQTRKVTQLKDLMERCLMLDPIKRATIDTCLMHPFIREKM</sequence>
<dbReference type="PANTHER" id="PTHR24058:SF103">
    <property type="entry name" value="SERINE_THREONINE-PROTEIN KINASE PRP4 HOMOLOG"/>
    <property type="match status" value="1"/>
</dbReference>
<dbReference type="InterPro" id="IPR000719">
    <property type="entry name" value="Prot_kinase_dom"/>
</dbReference>
<feature type="domain" description="Protein kinase" evidence="6">
    <location>
        <begin position="1"/>
        <end position="140"/>
    </location>
</feature>
<evidence type="ECO:0000256" key="1">
    <source>
        <dbReference type="ARBA" id="ARBA00022527"/>
    </source>
</evidence>
<accession>A0A8J4Y0B3</accession>
<dbReference type="InterPro" id="IPR011009">
    <property type="entry name" value="Kinase-like_dom_sf"/>
</dbReference>
<evidence type="ECO:0000256" key="4">
    <source>
        <dbReference type="ARBA" id="ARBA00022777"/>
    </source>
</evidence>
<keyword evidence="5" id="KW-0067">ATP-binding</keyword>
<keyword evidence="8" id="KW-1185">Reference proteome</keyword>
<protein>
    <submittedName>
        <fullName evidence="7">Serine/threonine-protein kinase PRP4</fullName>
    </submittedName>
</protein>
<keyword evidence="1" id="KW-0723">Serine/threonine-protein kinase</keyword>
<evidence type="ECO:0000259" key="6">
    <source>
        <dbReference type="PROSITE" id="PS50011"/>
    </source>
</evidence>
<proteinExistence type="predicted"/>
<dbReference type="OrthoDB" id="3967at2759"/>
<evidence type="ECO:0000256" key="2">
    <source>
        <dbReference type="ARBA" id="ARBA00022679"/>
    </source>
</evidence>